<dbReference type="Proteomes" id="UP000694845">
    <property type="component" value="Unplaced"/>
</dbReference>
<keyword evidence="3" id="KW-1185">Reference proteome</keyword>
<feature type="region of interest" description="Disordered" evidence="1">
    <location>
        <begin position="656"/>
        <end position="719"/>
    </location>
</feature>
<dbReference type="AlphaFoldDB" id="A0A8B8A4L2"/>
<evidence type="ECO:0000259" key="2">
    <source>
        <dbReference type="PROSITE" id="PS51205"/>
    </source>
</evidence>
<reference evidence="4" key="1">
    <citation type="submission" date="2025-08" db="UniProtKB">
        <authorList>
            <consortium name="RefSeq"/>
        </authorList>
    </citation>
    <scope>IDENTIFICATION</scope>
</reference>
<evidence type="ECO:0000313" key="3">
    <source>
        <dbReference type="Proteomes" id="UP000694845"/>
    </source>
</evidence>
<feature type="compositionally biased region" description="Polar residues" evidence="1">
    <location>
        <begin position="696"/>
        <end position="719"/>
    </location>
</feature>
<dbReference type="PROSITE" id="PS51205">
    <property type="entry name" value="VPS9"/>
    <property type="match status" value="1"/>
</dbReference>
<dbReference type="InterPro" id="IPR037191">
    <property type="entry name" value="VPS9_dom_sf"/>
</dbReference>
<dbReference type="InterPro" id="IPR003123">
    <property type="entry name" value="VPS9"/>
</dbReference>
<dbReference type="Gene3D" id="1.20.1050.80">
    <property type="entry name" value="VPS9 domain"/>
    <property type="match status" value="1"/>
</dbReference>
<protein>
    <submittedName>
        <fullName evidence="4">Uncharacterized protein LOC110991052</fullName>
    </submittedName>
</protein>
<feature type="region of interest" description="Disordered" evidence="1">
    <location>
        <begin position="594"/>
        <end position="613"/>
    </location>
</feature>
<organism evidence="3 4">
    <name type="scientific">Acanthaster planci</name>
    <name type="common">Crown-of-thorns starfish</name>
    <dbReference type="NCBI Taxonomy" id="133434"/>
    <lineage>
        <taxon>Eukaryota</taxon>
        <taxon>Metazoa</taxon>
        <taxon>Echinodermata</taxon>
        <taxon>Eleutherozoa</taxon>
        <taxon>Asterozoa</taxon>
        <taxon>Asteroidea</taxon>
        <taxon>Valvatacea</taxon>
        <taxon>Valvatida</taxon>
        <taxon>Acanthasteridae</taxon>
        <taxon>Acanthaster</taxon>
    </lineage>
</organism>
<dbReference type="SUPFAM" id="SSF109993">
    <property type="entry name" value="VPS9 domain"/>
    <property type="match status" value="1"/>
</dbReference>
<dbReference type="OMA" id="SALWFKT"/>
<proteinExistence type="predicted"/>
<feature type="domain" description="VPS9" evidence="2">
    <location>
        <begin position="735"/>
        <end position="898"/>
    </location>
</feature>
<evidence type="ECO:0000313" key="4">
    <source>
        <dbReference type="RefSeq" id="XP_022111845.1"/>
    </source>
</evidence>
<gene>
    <name evidence="4" type="primary">LOC110991052</name>
</gene>
<name>A0A8B8A4L2_ACAPL</name>
<accession>A0A8B8A4L2</accession>
<dbReference type="GeneID" id="110991052"/>
<dbReference type="RefSeq" id="XP_022111845.1">
    <property type="nucleotide sequence ID" value="XM_022256153.1"/>
</dbReference>
<sequence>MRVFLRGDVVQPGLCCSPREPVEWWKQCANVGLRDGCVPTIGQSVVQITGLEPAVWFKVLVVDTVCIDFINKAIQWTTCSHRNCTQRIMGERGYQRCKHTHECLLNEDFFLPDVDLQRGLDLAKRILVRQDDEDDVDLLHLLHVYILPIIRLHSEDKEHVTQALTNQKEVLGELDAKIDKMSCQRIQIKENMRRWREDICLDLQSEKAIVSCNTAFLKILCEHLNEDIRNSYVELDSFQKKVEEAKLKVKRKEGKHYLSQLNKARIERDTIAERISKSLYVVEEVGFMLRLSRTPDEQKLSDMHQAYIKIQDDWKEHTQELRELQRKKVCAMSVREALVNTEKELTEGSQTTGIEITSDGMKRPTDVLGEASLPAGWETLQSQVAKSLEFNPSIQEIHKEFSYWVQHFCDKELADQHSHSSWREKLPACTVQCTQVEESGNVTCLKISPDINRVRQSIKTKMPGTHYQGLTRELQNEIVIHFREVVDELVKDHAVPSTCFSRLWTCYERCFFSSKSRDILRLYERAYAENTKKLEKVLPTVTIRDLRLDDEWILNILGLYAPDFPSLTSEDVRDHAEEVGQMAEELDNEFQKETGDMTKDKVGEEDRETRERLESGISIQGVDKVVRRLKMSDQRDDQQRQSHRFTKIIDLMWVTSPPPSVPEGGASLSERASTWSGLNRAERRSREKTHSDDRLSTSVPNVNSGPVFSRNSSPAIDIPNTNTNARTLAIPVNSSVSDSGVCLNITKESDVLSPSQISSDPSDPLCKRCQDNPNAKVFLERFQTAYNCFRVVLQDTVPMSKLQWLYRCLQEVNTTAEKQSQIIFCGKCRMLSGDDLLTALILFLLHGDVKEVAKGYYHLMLLQDYLPDFLDKGHFGFSVSQFLFAYTYILSYADRELSTDL</sequence>
<dbReference type="KEGG" id="aplc:110991052"/>
<dbReference type="OrthoDB" id="10028873at2759"/>
<evidence type="ECO:0000256" key="1">
    <source>
        <dbReference type="SAM" id="MobiDB-lite"/>
    </source>
</evidence>
<feature type="compositionally biased region" description="Basic and acidic residues" evidence="1">
    <location>
        <begin position="680"/>
        <end position="695"/>
    </location>
</feature>